<proteinExistence type="predicted"/>
<sequence length="727" mass="80925">MSFHMMAQSIQRWFRQLSSARIKILLVLLVLNLLLMVVFTLLMQWVMCNGVRRDADTRLSAAVRTLPMLLPADYLPRALSGAVIAQDEYLHHVASLNRYCQIAGLRYLYAFKREGDKVSYLVDSASPAELVKGSYGPYQTFYADPGGNALAALKDGLPRTVTLHDAWGEFRTFLLPVQFADGSYYLLAADIDNQLFNEALAKARWQAVWMGLVLFAVACAVCFVVAHHFSAPLATLSRAVRRMASGDFGVRIHAGRQDELGSLARAFNALGELVLARDKSLRELAFVDSLSGLANRAGFLLYVEEHLRPESGAYALVVLNVNDFHFINEYLGYQDGDTALRFVAGRLNLFQRPVTKVARLGANTFALLLERVLHDDVLKVLERVDVCMAEPLLIGKERLDISATSGVALFPEHGFSADSLLRNAEVALCDAKRARRSFAFYDPEQEAYSRNQLTLMGDLREALAEGHLLVYYQPKVKMVDGVVHEAEALVRWQHPERGFISPGVFIPFAEQTGKLRAITEWVVHDVLTQASAWLNEGLELCISVNVGVSDVEDASFVSFLEMQLAGCQVPPQNLCLEITETGVMRNPKELMRNLEYLRAMGVKLSIDDFGTGYSSFAYLAKMPVHELKIDQSFVMSMNERFENVSIVRSIIELGHILGLSVIAEGVETEAVWQALAVMGCDEAQGYLIAAPMPAKAFSLWCRSDSRLHLPIPLPNMAEGNYTVRHFS</sequence>
<dbReference type="SUPFAM" id="SSF141868">
    <property type="entry name" value="EAL domain-like"/>
    <property type="match status" value="1"/>
</dbReference>
<dbReference type="InterPro" id="IPR029787">
    <property type="entry name" value="Nucleotide_cyclase"/>
</dbReference>
<dbReference type="RefSeq" id="WP_115228065.1">
    <property type="nucleotide sequence ID" value="NZ_CAWOLO010000019.1"/>
</dbReference>
<dbReference type="GO" id="GO:0007165">
    <property type="term" value="P:signal transduction"/>
    <property type="evidence" value="ECO:0007669"/>
    <property type="project" value="InterPro"/>
</dbReference>
<keyword evidence="1" id="KW-1133">Transmembrane helix</keyword>
<dbReference type="Proteomes" id="UP000255108">
    <property type="component" value="Unassembled WGS sequence"/>
</dbReference>
<dbReference type="PANTHER" id="PTHR33121:SF70">
    <property type="entry name" value="SIGNALING PROTEIN YKOW"/>
    <property type="match status" value="1"/>
</dbReference>
<gene>
    <name evidence="5" type="primary">cph2_9</name>
    <name evidence="6" type="ORF">EV682_11914</name>
    <name evidence="5" type="ORF">NCTC11159_02947</name>
</gene>
<feature type="transmembrane region" description="Helical" evidence="1">
    <location>
        <begin position="20"/>
        <end position="43"/>
    </location>
</feature>
<dbReference type="InterPro" id="IPR043128">
    <property type="entry name" value="Rev_trsase/Diguanyl_cyclase"/>
</dbReference>
<name>A0A377Q9A8_9NEIS</name>
<feature type="domain" description="GGDEF" evidence="4">
    <location>
        <begin position="312"/>
        <end position="443"/>
    </location>
</feature>
<dbReference type="EMBL" id="UGHR01000001">
    <property type="protein sequence ID" value="STQ91864.1"/>
    <property type="molecule type" value="Genomic_DNA"/>
</dbReference>
<dbReference type="Pfam" id="PF00563">
    <property type="entry name" value="EAL"/>
    <property type="match status" value="1"/>
</dbReference>
<evidence type="ECO:0000259" key="4">
    <source>
        <dbReference type="PROSITE" id="PS50887"/>
    </source>
</evidence>
<dbReference type="Pfam" id="PF00990">
    <property type="entry name" value="GGDEF"/>
    <property type="match status" value="1"/>
</dbReference>
<dbReference type="EMBL" id="SMBT01000019">
    <property type="protein sequence ID" value="TCU81757.1"/>
    <property type="molecule type" value="Genomic_DNA"/>
</dbReference>
<dbReference type="OrthoDB" id="9813903at2"/>
<dbReference type="Gene3D" id="6.10.340.10">
    <property type="match status" value="1"/>
</dbReference>
<dbReference type="AlphaFoldDB" id="A0A377Q9A8"/>
<reference evidence="5 7" key="1">
    <citation type="submission" date="2018-06" db="EMBL/GenBank/DDBJ databases">
        <authorList>
            <consortium name="Pathogen Informatics"/>
            <person name="Doyle S."/>
        </authorList>
    </citation>
    <scope>NUCLEOTIDE SEQUENCE [LARGE SCALE GENOMIC DNA]</scope>
    <source>
        <strain evidence="5 7">NCTC11159</strain>
    </source>
</reference>
<accession>A0A377Q9A8</accession>
<feature type="domain" description="HAMP" evidence="3">
    <location>
        <begin position="227"/>
        <end position="279"/>
    </location>
</feature>
<keyword evidence="1" id="KW-0812">Transmembrane</keyword>
<dbReference type="Gene3D" id="3.20.20.450">
    <property type="entry name" value="EAL domain"/>
    <property type="match status" value="1"/>
</dbReference>
<dbReference type="PROSITE" id="PS50885">
    <property type="entry name" value="HAMP"/>
    <property type="match status" value="1"/>
</dbReference>
<dbReference type="SUPFAM" id="SSF55073">
    <property type="entry name" value="Nucleotide cyclase"/>
    <property type="match status" value="1"/>
</dbReference>
<dbReference type="InterPro" id="IPR001633">
    <property type="entry name" value="EAL_dom"/>
</dbReference>
<dbReference type="SMART" id="SM00052">
    <property type="entry name" value="EAL"/>
    <property type="match status" value="1"/>
</dbReference>
<organism evidence="5 7">
    <name type="scientific">Iodobacter fluviatilis</name>
    <dbReference type="NCBI Taxonomy" id="537"/>
    <lineage>
        <taxon>Bacteria</taxon>
        <taxon>Pseudomonadati</taxon>
        <taxon>Pseudomonadota</taxon>
        <taxon>Betaproteobacteria</taxon>
        <taxon>Neisseriales</taxon>
        <taxon>Chitinibacteraceae</taxon>
        <taxon>Iodobacter</taxon>
    </lineage>
</organism>
<dbReference type="CDD" id="cd01948">
    <property type="entry name" value="EAL"/>
    <property type="match status" value="1"/>
</dbReference>
<dbReference type="CDD" id="cd01949">
    <property type="entry name" value="GGDEF"/>
    <property type="match status" value="1"/>
</dbReference>
<evidence type="ECO:0000313" key="6">
    <source>
        <dbReference type="EMBL" id="TCU81757.1"/>
    </source>
</evidence>
<reference evidence="6 8" key="2">
    <citation type="submission" date="2019-03" db="EMBL/GenBank/DDBJ databases">
        <title>Genomic Encyclopedia of Type Strains, Phase IV (KMG-IV): sequencing the most valuable type-strain genomes for metagenomic binning, comparative biology and taxonomic classification.</title>
        <authorList>
            <person name="Goeker M."/>
        </authorList>
    </citation>
    <scope>NUCLEOTIDE SEQUENCE [LARGE SCALE GENOMIC DNA]</scope>
    <source>
        <strain evidence="6 8">DSM 3764</strain>
    </source>
</reference>
<dbReference type="InterPro" id="IPR035919">
    <property type="entry name" value="EAL_sf"/>
</dbReference>
<dbReference type="PROSITE" id="PS50887">
    <property type="entry name" value="GGDEF"/>
    <property type="match status" value="1"/>
</dbReference>
<dbReference type="Pfam" id="PF00672">
    <property type="entry name" value="HAMP"/>
    <property type="match status" value="1"/>
</dbReference>
<dbReference type="SMART" id="SM00267">
    <property type="entry name" value="GGDEF"/>
    <property type="match status" value="1"/>
</dbReference>
<dbReference type="SUPFAM" id="SSF158472">
    <property type="entry name" value="HAMP domain-like"/>
    <property type="match status" value="1"/>
</dbReference>
<dbReference type="InterPro" id="IPR003660">
    <property type="entry name" value="HAMP_dom"/>
</dbReference>
<dbReference type="GO" id="GO:0016020">
    <property type="term" value="C:membrane"/>
    <property type="evidence" value="ECO:0007669"/>
    <property type="project" value="InterPro"/>
</dbReference>
<evidence type="ECO:0000256" key="1">
    <source>
        <dbReference type="SAM" id="Phobius"/>
    </source>
</evidence>
<protein>
    <submittedName>
        <fullName evidence="5">Bacteriophytochrome cph2</fullName>
    </submittedName>
    <submittedName>
        <fullName evidence="6">Diguanylate cyclase (GGDEF)-like protein</fullName>
    </submittedName>
</protein>
<dbReference type="GO" id="GO:0071111">
    <property type="term" value="F:cyclic-guanylate-specific phosphodiesterase activity"/>
    <property type="evidence" value="ECO:0007669"/>
    <property type="project" value="InterPro"/>
</dbReference>
<dbReference type="InterPro" id="IPR000160">
    <property type="entry name" value="GGDEF_dom"/>
</dbReference>
<evidence type="ECO:0000313" key="5">
    <source>
        <dbReference type="EMBL" id="STQ91864.1"/>
    </source>
</evidence>
<keyword evidence="8" id="KW-1185">Reference proteome</keyword>
<dbReference type="PROSITE" id="PS50883">
    <property type="entry name" value="EAL"/>
    <property type="match status" value="1"/>
</dbReference>
<dbReference type="Gene3D" id="3.30.70.270">
    <property type="match status" value="1"/>
</dbReference>
<evidence type="ECO:0000259" key="2">
    <source>
        <dbReference type="PROSITE" id="PS50883"/>
    </source>
</evidence>
<dbReference type="NCBIfam" id="TIGR00254">
    <property type="entry name" value="GGDEF"/>
    <property type="match status" value="1"/>
</dbReference>
<dbReference type="PANTHER" id="PTHR33121">
    <property type="entry name" value="CYCLIC DI-GMP PHOSPHODIESTERASE PDEF"/>
    <property type="match status" value="1"/>
</dbReference>
<evidence type="ECO:0000259" key="3">
    <source>
        <dbReference type="PROSITE" id="PS50885"/>
    </source>
</evidence>
<keyword evidence="1" id="KW-0472">Membrane</keyword>
<evidence type="ECO:0000313" key="7">
    <source>
        <dbReference type="Proteomes" id="UP000255108"/>
    </source>
</evidence>
<dbReference type="InterPro" id="IPR050706">
    <property type="entry name" value="Cyclic-di-GMP_PDE-like"/>
</dbReference>
<dbReference type="Proteomes" id="UP000295794">
    <property type="component" value="Unassembled WGS sequence"/>
</dbReference>
<feature type="transmembrane region" description="Helical" evidence="1">
    <location>
        <begin position="207"/>
        <end position="229"/>
    </location>
</feature>
<dbReference type="CDD" id="cd06225">
    <property type="entry name" value="HAMP"/>
    <property type="match status" value="1"/>
</dbReference>
<evidence type="ECO:0000313" key="8">
    <source>
        <dbReference type="Proteomes" id="UP000295794"/>
    </source>
</evidence>
<dbReference type="SMART" id="SM00304">
    <property type="entry name" value="HAMP"/>
    <property type="match status" value="1"/>
</dbReference>
<feature type="domain" description="EAL" evidence="2">
    <location>
        <begin position="452"/>
        <end position="705"/>
    </location>
</feature>